<evidence type="ECO:0000259" key="3">
    <source>
        <dbReference type="Pfam" id="PF07687"/>
    </source>
</evidence>
<evidence type="ECO:0000313" key="5">
    <source>
        <dbReference type="Proteomes" id="UP000468668"/>
    </source>
</evidence>
<dbReference type="GeneID" id="98658160"/>
<dbReference type="InterPro" id="IPR036264">
    <property type="entry name" value="Bact_exopeptidase_dim_dom"/>
</dbReference>
<dbReference type="Gene3D" id="3.40.630.10">
    <property type="entry name" value="Zn peptidases"/>
    <property type="match status" value="1"/>
</dbReference>
<protein>
    <submittedName>
        <fullName evidence="4">Amidohydrolase</fullName>
    </submittedName>
</protein>
<dbReference type="SUPFAM" id="SSF55031">
    <property type="entry name" value="Bacterial exopeptidase dimerisation domain"/>
    <property type="match status" value="1"/>
</dbReference>
<comment type="cofactor">
    <cofactor evidence="2">
        <name>Mn(2+)</name>
        <dbReference type="ChEBI" id="CHEBI:29035"/>
    </cofactor>
    <text evidence="2">The Mn(2+) ion enhances activity.</text>
</comment>
<dbReference type="PIRSF" id="PIRSF005962">
    <property type="entry name" value="Pept_M20D_amidohydro"/>
    <property type="match status" value="1"/>
</dbReference>
<dbReference type="InterPro" id="IPR002933">
    <property type="entry name" value="Peptidase_M20"/>
</dbReference>
<feature type="binding site" evidence="2">
    <location>
        <position position="192"/>
    </location>
    <ligand>
        <name>Mn(2+)</name>
        <dbReference type="ChEBI" id="CHEBI:29035"/>
        <label>2</label>
    </ligand>
</feature>
<dbReference type="Pfam" id="PF01546">
    <property type="entry name" value="Peptidase_M20"/>
    <property type="match status" value="1"/>
</dbReference>
<feature type="binding site" evidence="2">
    <location>
        <position position="134"/>
    </location>
    <ligand>
        <name>Mn(2+)</name>
        <dbReference type="ChEBI" id="CHEBI:29035"/>
        <label>2</label>
    </ligand>
</feature>
<dbReference type="InterPro" id="IPR017439">
    <property type="entry name" value="Amidohydrolase"/>
</dbReference>
<dbReference type="PANTHER" id="PTHR11014:SF63">
    <property type="entry name" value="METALLOPEPTIDASE, PUTATIVE (AFU_ORTHOLOGUE AFUA_6G09600)-RELATED"/>
    <property type="match status" value="1"/>
</dbReference>
<dbReference type="OrthoDB" id="9777385at2"/>
<dbReference type="InterPro" id="IPR011650">
    <property type="entry name" value="Peptidase_M20_dimer"/>
</dbReference>
<feature type="domain" description="Peptidase M20 dimerisation" evidence="3">
    <location>
        <begin position="214"/>
        <end position="309"/>
    </location>
</feature>
<keyword evidence="2" id="KW-0464">Manganese</keyword>
<organism evidence="4 5">
    <name type="scientific">Ellagibacter isourolithinifaciens</name>
    <dbReference type="NCBI Taxonomy" id="2137581"/>
    <lineage>
        <taxon>Bacteria</taxon>
        <taxon>Bacillati</taxon>
        <taxon>Actinomycetota</taxon>
        <taxon>Coriobacteriia</taxon>
        <taxon>Eggerthellales</taxon>
        <taxon>Eggerthellaceae</taxon>
        <taxon>Ellagibacter</taxon>
    </lineage>
</organism>
<proteinExistence type="predicted"/>
<keyword evidence="1 4" id="KW-0378">Hydrolase</keyword>
<dbReference type="NCBIfam" id="TIGR01891">
    <property type="entry name" value="amidohydrolases"/>
    <property type="match status" value="1"/>
</dbReference>
<dbReference type="GO" id="GO:0046872">
    <property type="term" value="F:metal ion binding"/>
    <property type="evidence" value="ECO:0007669"/>
    <property type="project" value="UniProtKB-KW"/>
</dbReference>
<keyword evidence="2" id="KW-0479">Metal-binding</keyword>
<dbReference type="GO" id="GO:0019877">
    <property type="term" value="P:diaminopimelate biosynthetic process"/>
    <property type="evidence" value="ECO:0007669"/>
    <property type="project" value="UniProtKB-ARBA"/>
</dbReference>
<dbReference type="Proteomes" id="UP000468668">
    <property type="component" value="Unassembled WGS sequence"/>
</dbReference>
<dbReference type="PANTHER" id="PTHR11014">
    <property type="entry name" value="PEPTIDASE M20 FAMILY MEMBER"/>
    <property type="match status" value="1"/>
</dbReference>
<dbReference type="RefSeq" id="WP_158049818.1">
    <property type="nucleotide sequence ID" value="NZ_WAJR01000016.1"/>
</dbReference>
<gene>
    <name evidence="4" type="ORF">F8C90_07040</name>
</gene>
<feature type="binding site" evidence="2">
    <location>
        <position position="132"/>
    </location>
    <ligand>
        <name>Mn(2+)</name>
        <dbReference type="ChEBI" id="CHEBI:29035"/>
        <label>2</label>
    </ligand>
</feature>
<dbReference type="AlphaFoldDB" id="A0A6N6NLU8"/>
<feature type="binding site" evidence="2">
    <location>
        <position position="168"/>
    </location>
    <ligand>
        <name>Mn(2+)</name>
        <dbReference type="ChEBI" id="CHEBI:29035"/>
        <label>2</label>
    </ligand>
</feature>
<dbReference type="FunFam" id="3.30.70.360:FF:000001">
    <property type="entry name" value="N-acetyldiaminopimelate deacetylase"/>
    <property type="match status" value="1"/>
</dbReference>
<accession>A0A6N6NLU8</accession>
<dbReference type="GO" id="GO:0050118">
    <property type="term" value="F:N-acetyldiaminopimelate deacetylase activity"/>
    <property type="evidence" value="ECO:0007669"/>
    <property type="project" value="UniProtKB-ARBA"/>
</dbReference>
<dbReference type="Pfam" id="PF07687">
    <property type="entry name" value="M20_dimer"/>
    <property type="match status" value="1"/>
</dbReference>
<dbReference type="Gene3D" id="3.30.70.360">
    <property type="match status" value="1"/>
</dbReference>
<reference evidence="4 5" key="1">
    <citation type="submission" date="2019-09" db="EMBL/GenBank/DDBJ databases">
        <title>Whole genome shotgun sequencing (WGS) of Ellagibacter isourolithinifaciens DSM 104140(T) and Adlercreutzia muris DSM 29508(T).</title>
        <authorList>
            <person name="Stoll D.A."/>
            <person name="Danylec N."/>
            <person name="Huch M."/>
        </authorList>
    </citation>
    <scope>NUCLEOTIDE SEQUENCE [LARGE SCALE GENOMIC DNA]</scope>
    <source>
        <strain evidence="4 5">DSM 104140</strain>
    </source>
</reference>
<dbReference type="EMBL" id="WAJR01000016">
    <property type="protein sequence ID" value="KAB1640205.1"/>
    <property type="molecule type" value="Genomic_DNA"/>
</dbReference>
<sequence>MHPCADAEALAFAQSELAGTRTAALVRDAAASAEGAIIEWRRLFHQHPELSGRESHTQEMLCGELDRLGVEYRRLDNNGIIATIRGEAPGAYDAAGVPVRRVALRADIDALPVTEDTGVPFASENDGVMHACGHDAHMAMMLGAIRILLETKSQLKGEVRILFQPAEEISIGALSMIDAGALDGVDAIYGAHIWSEVDAGTVSCAPGQRMANTDWFHIDIEGVSAHGSMPHKGVDAVVVGAEMVNGLQVLVSRDVSPFDPVVVTVGEFHGGEARNIMAGHAYLSGTVRTWTEKLRREVPDRLERIVSKIGHAFGAKVKFTFEEGNAGLSNDPVCAEVARRAVVDMLGESAVSDYRGTLSGEDFSEYLNIVPGVFCFVGTRNPEVGASHPQHSCHFTIDESVLAKGSMVAAQWACRMLAAE</sequence>
<dbReference type="SUPFAM" id="SSF53187">
    <property type="entry name" value="Zn-dependent exopeptidases"/>
    <property type="match status" value="1"/>
</dbReference>
<evidence type="ECO:0000313" key="4">
    <source>
        <dbReference type="EMBL" id="KAB1640205.1"/>
    </source>
</evidence>
<comment type="caution">
    <text evidence="4">The sequence shown here is derived from an EMBL/GenBank/DDBJ whole genome shotgun (WGS) entry which is preliminary data.</text>
</comment>
<evidence type="ECO:0000256" key="1">
    <source>
        <dbReference type="ARBA" id="ARBA00022801"/>
    </source>
</evidence>
<name>A0A6N6NLU8_9ACTN</name>
<keyword evidence="5" id="KW-1185">Reference proteome</keyword>
<evidence type="ECO:0000256" key="2">
    <source>
        <dbReference type="PIRSR" id="PIRSR005962-1"/>
    </source>
</evidence>
<feature type="binding site" evidence="2">
    <location>
        <position position="391"/>
    </location>
    <ligand>
        <name>Mn(2+)</name>
        <dbReference type="ChEBI" id="CHEBI:29035"/>
        <label>2</label>
    </ligand>
</feature>